<keyword evidence="6 10" id="KW-1133">Transmembrane helix</keyword>
<evidence type="ECO:0000256" key="6">
    <source>
        <dbReference type="ARBA" id="ARBA00022989"/>
    </source>
</evidence>
<evidence type="ECO:0000256" key="2">
    <source>
        <dbReference type="ARBA" id="ARBA00022448"/>
    </source>
</evidence>
<dbReference type="VEuPathDB" id="FungiDB:H257_12417"/>
<feature type="transmembrane region" description="Helical" evidence="10">
    <location>
        <begin position="196"/>
        <end position="218"/>
    </location>
</feature>
<evidence type="ECO:0000256" key="9">
    <source>
        <dbReference type="SAM" id="MobiDB-lite"/>
    </source>
</evidence>
<dbReference type="InterPro" id="IPR018253">
    <property type="entry name" value="DnaJ_domain_CS"/>
</dbReference>
<evidence type="ECO:0000313" key="13">
    <source>
        <dbReference type="Proteomes" id="UP000265427"/>
    </source>
</evidence>
<dbReference type="SUPFAM" id="SSF81296">
    <property type="entry name" value="E set domains"/>
    <property type="match status" value="1"/>
</dbReference>
<name>A0A397AHX4_APHAT</name>
<dbReference type="InterPro" id="IPR035892">
    <property type="entry name" value="C2_domain_sf"/>
</dbReference>
<feature type="region of interest" description="Disordered" evidence="9">
    <location>
        <begin position="575"/>
        <end position="597"/>
    </location>
</feature>
<dbReference type="Pfam" id="PF02889">
    <property type="entry name" value="Sec63"/>
    <property type="match status" value="1"/>
</dbReference>
<accession>A0A397AHX4</accession>
<feature type="transmembrane region" description="Helical" evidence="10">
    <location>
        <begin position="12"/>
        <end position="29"/>
    </location>
</feature>
<organism evidence="12 13">
    <name type="scientific">Aphanomyces astaci</name>
    <name type="common">Crayfish plague agent</name>
    <dbReference type="NCBI Taxonomy" id="112090"/>
    <lineage>
        <taxon>Eukaryota</taxon>
        <taxon>Sar</taxon>
        <taxon>Stramenopiles</taxon>
        <taxon>Oomycota</taxon>
        <taxon>Saprolegniomycetes</taxon>
        <taxon>Saprolegniales</taxon>
        <taxon>Verrucalvaceae</taxon>
        <taxon>Aphanomyces</taxon>
    </lineage>
</organism>
<keyword evidence="3 10" id="KW-0812">Transmembrane</keyword>
<dbReference type="GO" id="GO:0003723">
    <property type="term" value="F:RNA binding"/>
    <property type="evidence" value="ECO:0007669"/>
    <property type="project" value="TreeGrafter"/>
</dbReference>
<keyword evidence="7 10" id="KW-0472">Membrane</keyword>
<evidence type="ECO:0000256" key="1">
    <source>
        <dbReference type="ARBA" id="ARBA00004477"/>
    </source>
</evidence>
<dbReference type="SMART" id="SM00973">
    <property type="entry name" value="Sec63"/>
    <property type="match status" value="1"/>
</dbReference>
<dbReference type="InterPro" id="IPR001623">
    <property type="entry name" value="DnaJ_domain"/>
</dbReference>
<dbReference type="Pfam" id="PF00226">
    <property type="entry name" value="DnaJ"/>
    <property type="match status" value="1"/>
</dbReference>
<evidence type="ECO:0000256" key="7">
    <source>
        <dbReference type="ARBA" id="ARBA00023136"/>
    </source>
</evidence>
<dbReference type="PANTHER" id="PTHR24075:SF0">
    <property type="entry name" value="TRANSLOCATION PROTEIN SEC63 HOMOLOG"/>
    <property type="match status" value="1"/>
</dbReference>
<protein>
    <recommendedName>
        <fullName evidence="11">J domain-containing protein</fullName>
    </recommendedName>
</protein>
<feature type="domain" description="J" evidence="11">
    <location>
        <begin position="106"/>
        <end position="171"/>
    </location>
</feature>
<keyword evidence="4" id="KW-0256">Endoplasmic reticulum</keyword>
<dbReference type="AlphaFoldDB" id="A0A397AHX4"/>
<dbReference type="PANTHER" id="PTHR24075">
    <property type="entry name" value="SEC63 DOMAIN-CONTAINING"/>
    <property type="match status" value="1"/>
</dbReference>
<reference evidence="12 13" key="1">
    <citation type="submission" date="2018-08" db="EMBL/GenBank/DDBJ databases">
        <title>Aphanomyces genome sequencing and annotation.</title>
        <authorList>
            <person name="Minardi D."/>
            <person name="Oidtmann B."/>
            <person name="Van Der Giezen M."/>
            <person name="Studholme D.J."/>
        </authorList>
    </citation>
    <scope>NUCLEOTIDE SEQUENCE [LARGE SCALE GENOMIC DNA]</scope>
    <source>
        <strain evidence="12 13">Kv</strain>
    </source>
</reference>
<keyword evidence="2" id="KW-0813">Transport</keyword>
<dbReference type="PROSITE" id="PS50076">
    <property type="entry name" value="DNAJ_2"/>
    <property type="match status" value="1"/>
</dbReference>
<dbReference type="InterPro" id="IPR004179">
    <property type="entry name" value="Sec63-dom"/>
</dbReference>
<gene>
    <name evidence="12" type="ORF">DYB36_002284</name>
</gene>
<proteinExistence type="predicted"/>
<sequence length="597" mass="67727">MLEYDNSAFYYFGISLGSIYVIPMTYLSLKRIIYGLFLKDKVLDLNNVRCDKELAKVRKLQAEKTSLKNVFNPVFVANLVILVVLWYGLYQMIMLVKDDSEIKSFDPYSVLELAIRSTEKEVKRAYRLMSLKYHPDKNIGDPVAEQKFVLVAKAYQSLTDPVAKRNYELYGNPDGRQSLQLSIGLPTFLLDKENHLAILTIYLIVLVVAIPSVVALWYSKSKQYGDSMIMYDSYGFYNYALSENANLKMMPEILAGSAEFRDVPLRESDQAELGAIYRDLKQEQTIVKARFNHPVIAKANLLLHAHLTRKPLSPALRADLNLMLKKSIHLIDGIVEICVSKGWLQSIINAIEFEQHISQALWVKHSSLLQLPHFTEADVKAALVGKNAVRSLAQFIELSEDDRKGMAKMSDDEKAEVNRVCDTILPNVDVELSVEVEDEDVIAEGDILTVTVKLTRKNVPPGDTIDLVYAPSFPFPKSERWFVLVGDARMNHLHAFAKVTSQEREVEEKLRLQAPPKAGTYQLDVWIKSDSYLGLDQRKAVRFTVVAAADLPAFQPHPEDVELDNDPTLFEQVMSLQHDDSDSDDDDDDDDEDKKTK</sequence>
<dbReference type="SMART" id="SM00271">
    <property type="entry name" value="DnaJ"/>
    <property type="match status" value="1"/>
</dbReference>
<dbReference type="InterPro" id="IPR036869">
    <property type="entry name" value="J_dom_sf"/>
</dbReference>
<dbReference type="GO" id="GO:0006620">
    <property type="term" value="P:post-translational protein targeting to endoplasmic reticulum membrane"/>
    <property type="evidence" value="ECO:0007669"/>
    <property type="project" value="TreeGrafter"/>
</dbReference>
<evidence type="ECO:0000256" key="4">
    <source>
        <dbReference type="ARBA" id="ARBA00022824"/>
    </source>
</evidence>
<evidence type="ECO:0000256" key="5">
    <source>
        <dbReference type="ARBA" id="ARBA00022927"/>
    </source>
</evidence>
<dbReference type="PRINTS" id="PR00625">
    <property type="entry name" value="JDOMAIN"/>
</dbReference>
<dbReference type="Gene3D" id="2.60.40.150">
    <property type="entry name" value="C2 domain"/>
    <property type="match status" value="1"/>
</dbReference>
<dbReference type="SUPFAM" id="SSF158702">
    <property type="entry name" value="Sec63 N-terminal domain-like"/>
    <property type="match status" value="1"/>
</dbReference>
<dbReference type="EMBL" id="QUSZ01005997">
    <property type="protein sequence ID" value="RHY07332.1"/>
    <property type="molecule type" value="Genomic_DNA"/>
</dbReference>
<feature type="compositionally biased region" description="Acidic residues" evidence="9">
    <location>
        <begin position="581"/>
        <end position="597"/>
    </location>
</feature>
<comment type="caution">
    <text evidence="12">The sequence shown here is derived from an EMBL/GenBank/DDBJ whole genome shotgun (WGS) entry which is preliminary data.</text>
</comment>
<evidence type="ECO:0000256" key="8">
    <source>
        <dbReference type="ARBA" id="ARBA00023186"/>
    </source>
</evidence>
<dbReference type="Proteomes" id="UP000265427">
    <property type="component" value="Unassembled WGS sequence"/>
</dbReference>
<dbReference type="Gene3D" id="1.10.3380.10">
    <property type="entry name" value="Sec63 N-terminal domain-like domain"/>
    <property type="match status" value="1"/>
</dbReference>
<dbReference type="GO" id="GO:0006614">
    <property type="term" value="P:SRP-dependent cotranslational protein targeting to membrane"/>
    <property type="evidence" value="ECO:0007669"/>
    <property type="project" value="TreeGrafter"/>
</dbReference>
<evidence type="ECO:0000256" key="3">
    <source>
        <dbReference type="ARBA" id="ARBA00022692"/>
    </source>
</evidence>
<evidence type="ECO:0000259" key="11">
    <source>
        <dbReference type="PROSITE" id="PS50076"/>
    </source>
</evidence>
<dbReference type="GO" id="GO:0031207">
    <property type="term" value="C:Sec62/Sec63 complex"/>
    <property type="evidence" value="ECO:0007669"/>
    <property type="project" value="TreeGrafter"/>
</dbReference>
<dbReference type="InterPro" id="IPR014756">
    <property type="entry name" value="Ig_E-set"/>
</dbReference>
<evidence type="ECO:0000256" key="10">
    <source>
        <dbReference type="SAM" id="Phobius"/>
    </source>
</evidence>
<dbReference type="Gene3D" id="1.10.150.20">
    <property type="entry name" value="5' to 3' exonuclease, C-terminal subdomain"/>
    <property type="match status" value="1"/>
</dbReference>
<evidence type="ECO:0000313" key="12">
    <source>
        <dbReference type="EMBL" id="RHY07332.1"/>
    </source>
</evidence>
<dbReference type="PROSITE" id="PS00636">
    <property type="entry name" value="DNAJ_1"/>
    <property type="match status" value="1"/>
</dbReference>
<dbReference type="CDD" id="cd06257">
    <property type="entry name" value="DnaJ"/>
    <property type="match status" value="1"/>
</dbReference>
<dbReference type="SUPFAM" id="SSF46565">
    <property type="entry name" value="Chaperone J-domain"/>
    <property type="match status" value="1"/>
</dbReference>
<feature type="transmembrane region" description="Helical" evidence="10">
    <location>
        <begin position="70"/>
        <end position="89"/>
    </location>
</feature>
<keyword evidence="5" id="KW-0653">Protein transport</keyword>
<dbReference type="GO" id="GO:0008320">
    <property type="term" value="F:protein transmembrane transporter activity"/>
    <property type="evidence" value="ECO:0007669"/>
    <property type="project" value="TreeGrafter"/>
</dbReference>
<dbReference type="Gene3D" id="1.10.287.110">
    <property type="entry name" value="DnaJ domain"/>
    <property type="match status" value="1"/>
</dbReference>
<comment type="subcellular location">
    <subcellularLocation>
        <location evidence="1">Endoplasmic reticulum membrane</location>
        <topology evidence="1">Multi-pass membrane protein</topology>
    </subcellularLocation>
</comment>
<keyword evidence="8" id="KW-0143">Chaperone</keyword>